<dbReference type="InterPro" id="IPR029058">
    <property type="entry name" value="AB_hydrolase_fold"/>
</dbReference>
<dbReference type="Proteomes" id="UP000298390">
    <property type="component" value="Unassembled WGS sequence"/>
</dbReference>
<dbReference type="Gene3D" id="3.40.50.1820">
    <property type="entry name" value="alpha/beta hydrolase"/>
    <property type="match status" value="1"/>
</dbReference>
<gene>
    <name evidence="11" type="ORF">EVJ58_g9916</name>
</gene>
<protein>
    <recommendedName>
        <fullName evidence="10">Carboxylic ester hydrolase</fullName>
        <ecNumber evidence="10">3.1.1.-</ecNumber>
    </recommendedName>
</protein>
<feature type="signal peptide" evidence="10">
    <location>
        <begin position="1"/>
        <end position="26"/>
    </location>
</feature>
<name>A0A4Y9XS65_9APHY</name>
<keyword evidence="3" id="KW-0119">Carbohydrate metabolism</keyword>
<dbReference type="EC" id="3.1.1.-" evidence="10"/>
<evidence type="ECO:0000313" key="12">
    <source>
        <dbReference type="Proteomes" id="UP000298390"/>
    </source>
</evidence>
<dbReference type="InterPro" id="IPR011118">
    <property type="entry name" value="Tannase/feruloyl_esterase"/>
</dbReference>
<evidence type="ECO:0000256" key="9">
    <source>
        <dbReference type="ARBA" id="ARBA00034075"/>
    </source>
</evidence>
<feature type="chain" id="PRO_5021509277" description="Carboxylic ester hydrolase" evidence="10">
    <location>
        <begin position="27"/>
        <end position="553"/>
    </location>
</feature>
<dbReference type="GO" id="GO:0045493">
    <property type="term" value="P:xylan catabolic process"/>
    <property type="evidence" value="ECO:0007669"/>
    <property type="project" value="UniProtKB-KW"/>
</dbReference>
<evidence type="ECO:0000256" key="4">
    <source>
        <dbReference type="ARBA" id="ARBA00022723"/>
    </source>
</evidence>
<keyword evidence="8" id="KW-1015">Disulfide bond</keyword>
<sequence length="553" mass="60657">MVKFSIALSGLLALLHAALYSRGVYAAAQSVHDRDSSSFESKCSSFSLLNISIANVTSTKYYPHGSTVNMSTTISSIDTDDLPDFCRIELTVTTNSTADSRCNTELWLPTTWNGRFLAIGNGGFAGGINVGELGYVAVNQSYAGMSTNQGHNSTVTSVTWAGPHNDNAIVDWGWRAMHLSVVVGKEVVQQYYGSAQNHSYYIGCSQGGRSGLKEMQLYPDEFDGLVIGSPAAWHSHLRMWAGYLYKLAEPSTSDRYIDPALWTNVIHEEVLNQCDAIDGLSDGIINDPRLCDFNASTLACQSGQNSTTCLSSIQVETFEKAYSDYIVNDHWVFGSYYPGGEVGYSTGYTEKVSAVSQSWFRYMLLNDTTWQLREYNSSLIARGDAIDPGQSDAIDPDLGAFAGSAHNGKLLHYVGWADQIISPGASIHYYETVKNFTRDNMQVEIDDFYRLFTVPGMEHCYGGNGANAFGSVQQASNNMPPLNHEPEYDVLAAMVQWVEQGIAPSNLTAVHYKDNDVANGIDAIRPLCQYPKSLYYTGGDELDPDSYTCKEAI</sequence>
<dbReference type="EMBL" id="SEKV01000948">
    <property type="protein sequence ID" value="TFY52608.1"/>
    <property type="molecule type" value="Genomic_DNA"/>
</dbReference>
<evidence type="ECO:0000256" key="3">
    <source>
        <dbReference type="ARBA" id="ARBA00022651"/>
    </source>
</evidence>
<comment type="catalytic activity">
    <reaction evidence="9">
        <text>feruloyl-polysaccharide + H2O = ferulate + polysaccharide.</text>
        <dbReference type="EC" id="3.1.1.73"/>
    </reaction>
</comment>
<keyword evidence="3" id="KW-0624">Polysaccharide degradation</keyword>
<keyword evidence="2" id="KW-0719">Serine esterase</keyword>
<keyword evidence="5 10" id="KW-0732">Signal</keyword>
<evidence type="ECO:0000256" key="7">
    <source>
        <dbReference type="ARBA" id="ARBA00022837"/>
    </source>
</evidence>
<dbReference type="GO" id="GO:0030600">
    <property type="term" value="F:feruloyl esterase activity"/>
    <property type="evidence" value="ECO:0007669"/>
    <property type="project" value="UniProtKB-EC"/>
</dbReference>
<reference evidence="11 12" key="1">
    <citation type="submission" date="2019-01" db="EMBL/GenBank/DDBJ databases">
        <title>Genome sequencing of the rare red list fungi Fomitopsis rosea.</title>
        <authorList>
            <person name="Buettner E."/>
            <person name="Kellner H."/>
        </authorList>
    </citation>
    <scope>NUCLEOTIDE SEQUENCE [LARGE SCALE GENOMIC DNA]</scope>
    <source>
        <strain evidence="11 12">DSM 105464</strain>
    </source>
</reference>
<evidence type="ECO:0000256" key="1">
    <source>
        <dbReference type="ARBA" id="ARBA00006249"/>
    </source>
</evidence>
<keyword evidence="7" id="KW-0106">Calcium</keyword>
<dbReference type="STRING" id="34475.A0A4Y9XS65"/>
<dbReference type="PANTHER" id="PTHR33938:SF15">
    <property type="entry name" value="FERULOYL ESTERASE B-RELATED"/>
    <property type="match status" value="1"/>
</dbReference>
<comment type="similarity">
    <text evidence="1 10">Belongs to the tannase family.</text>
</comment>
<keyword evidence="4" id="KW-0479">Metal-binding</keyword>
<evidence type="ECO:0000256" key="2">
    <source>
        <dbReference type="ARBA" id="ARBA00022487"/>
    </source>
</evidence>
<comment type="caution">
    <text evidence="11">The sequence shown here is derived from an EMBL/GenBank/DDBJ whole genome shotgun (WGS) entry which is preliminary data.</text>
</comment>
<keyword evidence="3" id="KW-0858">Xylan degradation</keyword>
<accession>A0A4Y9XS65</accession>
<proteinExistence type="inferred from homology"/>
<evidence type="ECO:0000256" key="10">
    <source>
        <dbReference type="RuleBase" id="RU361238"/>
    </source>
</evidence>
<evidence type="ECO:0000256" key="8">
    <source>
        <dbReference type="ARBA" id="ARBA00023157"/>
    </source>
</evidence>
<dbReference type="AlphaFoldDB" id="A0A4Y9XS65"/>
<evidence type="ECO:0000256" key="5">
    <source>
        <dbReference type="ARBA" id="ARBA00022729"/>
    </source>
</evidence>
<evidence type="ECO:0000256" key="6">
    <source>
        <dbReference type="ARBA" id="ARBA00022801"/>
    </source>
</evidence>
<keyword evidence="6 10" id="KW-0378">Hydrolase</keyword>
<dbReference type="GO" id="GO:0046872">
    <property type="term" value="F:metal ion binding"/>
    <property type="evidence" value="ECO:0007669"/>
    <property type="project" value="UniProtKB-KW"/>
</dbReference>
<organism evidence="11 12">
    <name type="scientific">Rhodofomes roseus</name>
    <dbReference type="NCBI Taxonomy" id="34475"/>
    <lineage>
        <taxon>Eukaryota</taxon>
        <taxon>Fungi</taxon>
        <taxon>Dikarya</taxon>
        <taxon>Basidiomycota</taxon>
        <taxon>Agaricomycotina</taxon>
        <taxon>Agaricomycetes</taxon>
        <taxon>Polyporales</taxon>
        <taxon>Rhodofomes</taxon>
    </lineage>
</organism>
<dbReference type="PANTHER" id="PTHR33938">
    <property type="entry name" value="FERULOYL ESTERASE B-RELATED"/>
    <property type="match status" value="1"/>
</dbReference>
<dbReference type="Pfam" id="PF07519">
    <property type="entry name" value="Tannase"/>
    <property type="match status" value="2"/>
</dbReference>
<evidence type="ECO:0000313" key="11">
    <source>
        <dbReference type="EMBL" id="TFY52608.1"/>
    </source>
</evidence>
<dbReference type="SUPFAM" id="SSF53474">
    <property type="entry name" value="alpha/beta-Hydrolases"/>
    <property type="match status" value="1"/>
</dbReference>